<gene>
    <name evidence="2" type="ORF">GCM10016234_35110</name>
</gene>
<organism evidence="2 3">
    <name type="scientific">Tianweitania populi</name>
    <dbReference type="NCBI Taxonomy" id="1607949"/>
    <lineage>
        <taxon>Bacteria</taxon>
        <taxon>Pseudomonadati</taxon>
        <taxon>Pseudomonadota</taxon>
        <taxon>Alphaproteobacteria</taxon>
        <taxon>Hyphomicrobiales</taxon>
        <taxon>Phyllobacteriaceae</taxon>
        <taxon>Tianweitania</taxon>
    </lineage>
</organism>
<dbReference type="Gene3D" id="3.40.50.2000">
    <property type="entry name" value="Glycogen Phosphorylase B"/>
    <property type="match status" value="1"/>
</dbReference>
<comment type="caution">
    <text evidence="2">The sequence shown here is derived from an EMBL/GenBank/DDBJ whole genome shotgun (WGS) entry which is preliminary data.</text>
</comment>
<evidence type="ECO:0000259" key="1">
    <source>
        <dbReference type="Pfam" id="PF00534"/>
    </source>
</evidence>
<keyword evidence="3" id="KW-1185">Reference proteome</keyword>
<dbReference type="PANTHER" id="PTHR12526">
    <property type="entry name" value="GLYCOSYLTRANSFERASE"/>
    <property type="match status" value="1"/>
</dbReference>
<dbReference type="InterPro" id="IPR001296">
    <property type="entry name" value="Glyco_trans_1"/>
</dbReference>
<dbReference type="Proteomes" id="UP000630142">
    <property type="component" value="Unassembled WGS sequence"/>
</dbReference>
<dbReference type="AlphaFoldDB" id="A0A8J3DUH3"/>
<reference evidence="2" key="2">
    <citation type="submission" date="2020-09" db="EMBL/GenBank/DDBJ databases">
        <authorList>
            <person name="Sun Q."/>
            <person name="Kim S."/>
        </authorList>
    </citation>
    <scope>NUCLEOTIDE SEQUENCE</scope>
    <source>
        <strain evidence="2">KCTC 42249</strain>
    </source>
</reference>
<proteinExistence type="predicted"/>
<dbReference type="GO" id="GO:0016757">
    <property type="term" value="F:glycosyltransferase activity"/>
    <property type="evidence" value="ECO:0007669"/>
    <property type="project" value="InterPro"/>
</dbReference>
<evidence type="ECO:0000313" key="3">
    <source>
        <dbReference type="Proteomes" id="UP000630142"/>
    </source>
</evidence>
<keyword evidence="2" id="KW-0808">Transferase</keyword>
<reference evidence="2" key="1">
    <citation type="journal article" date="2014" name="Int. J. Syst. Evol. Microbiol.">
        <title>Complete genome sequence of Corynebacterium casei LMG S-19264T (=DSM 44701T), isolated from a smear-ripened cheese.</title>
        <authorList>
            <consortium name="US DOE Joint Genome Institute (JGI-PGF)"/>
            <person name="Walter F."/>
            <person name="Albersmeier A."/>
            <person name="Kalinowski J."/>
            <person name="Ruckert C."/>
        </authorList>
    </citation>
    <scope>NUCLEOTIDE SEQUENCE</scope>
    <source>
        <strain evidence="2">KCTC 42249</strain>
    </source>
</reference>
<dbReference type="SUPFAM" id="SSF53756">
    <property type="entry name" value="UDP-Glycosyltransferase/glycogen phosphorylase"/>
    <property type="match status" value="1"/>
</dbReference>
<dbReference type="CDD" id="cd03801">
    <property type="entry name" value="GT4_PimA-like"/>
    <property type="match status" value="1"/>
</dbReference>
<sequence>MKLHQGEGEDFDRYVIVDCPDGLTIIPPHADVYVECHTTYPDSKQYLRDLPSSIRAVLSPSDQFSGEIRPLVPSRTPVRTLWNYVPEVKRATLPKLNSEPSFTFFHYGRMDFWKNDAEVVATFAEVARNEPRAKFILCGDNLGEDRYFRYLSDAGLIGRCRLMPSISFEDVDTFLRQMVEARAIFISSSRGESFGLAAAEAMSHGIPVLLSDIRGHRALVRSQEAFLYPLYDTSSAAEKLLLLSRNWADVSRTARDMIEDYADVHMINRAWKSAMDLS</sequence>
<protein>
    <submittedName>
        <fullName evidence="2">Group 1 glycosyl transferase</fullName>
    </submittedName>
</protein>
<feature type="domain" description="Glycosyl transferase family 1" evidence="1">
    <location>
        <begin position="99"/>
        <end position="255"/>
    </location>
</feature>
<name>A0A8J3DUH3_9HYPH</name>
<dbReference type="EMBL" id="BMZQ01000003">
    <property type="protein sequence ID" value="GHD21450.1"/>
    <property type="molecule type" value="Genomic_DNA"/>
</dbReference>
<dbReference type="Pfam" id="PF00534">
    <property type="entry name" value="Glycos_transf_1"/>
    <property type="match status" value="1"/>
</dbReference>
<evidence type="ECO:0000313" key="2">
    <source>
        <dbReference type="EMBL" id="GHD21450.1"/>
    </source>
</evidence>
<accession>A0A8J3DUH3</accession>